<keyword evidence="1" id="KW-0378">Hydrolase</keyword>
<dbReference type="InterPro" id="IPR045136">
    <property type="entry name" value="Iah1-like"/>
</dbReference>
<protein>
    <recommendedName>
        <fullName evidence="4">Isoamyl acetate-hydrolyzing esterase 1 homolog</fullName>
    </recommendedName>
</protein>
<gene>
    <name evidence="6" type="ORF">PODLI_1B038317</name>
</gene>
<dbReference type="Proteomes" id="UP001178461">
    <property type="component" value="Chromosome 3"/>
</dbReference>
<proteinExistence type="inferred from homology"/>
<accession>A0AA35K281</accession>
<keyword evidence="7" id="KW-1185">Reference proteome</keyword>
<name>A0AA35K281_9SAUR</name>
<evidence type="ECO:0000256" key="5">
    <source>
        <dbReference type="SAM" id="MobiDB-lite"/>
    </source>
</evidence>
<dbReference type="Pfam" id="PF00657">
    <property type="entry name" value="Lipase_GDSL"/>
    <property type="match status" value="1"/>
</dbReference>
<dbReference type="SUPFAM" id="SSF52266">
    <property type="entry name" value="SGNH hydrolase"/>
    <property type="match status" value="1"/>
</dbReference>
<comment type="similarity">
    <text evidence="3">Belongs to the 'GDSL' lipolytic enzyme family. IAH1 subfamily.</text>
</comment>
<dbReference type="Gene3D" id="3.40.50.1110">
    <property type="entry name" value="SGNH hydrolase"/>
    <property type="match status" value="1"/>
</dbReference>
<dbReference type="PANTHER" id="PTHR14209:SF19">
    <property type="entry name" value="ISOAMYL ACETATE-HYDROLYZING ESTERASE 1 HOMOLOG"/>
    <property type="match status" value="1"/>
</dbReference>
<feature type="compositionally biased region" description="Low complexity" evidence="5">
    <location>
        <begin position="1"/>
        <end position="21"/>
    </location>
</feature>
<organism evidence="6 7">
    <name type="scientific">Podarcis lilfordi</name>
    <name type="common">Lilford's wall lizard</name>
    <dbReference type="NCBI Taxonomy" id="74358"/>
    <lineage>
        <taxon>Eukaryota</taxon>
        <taxon>Metazoa</taxon>
        <taxon>Chordata</taxon>
        <taxon>Craniata</taxon>
        <taxon>Vertebrata</taxon>
        <taxon>Euteleostomi</taxon>
        <taxon>Lepidosauria</taxon>
        <taxon>Squamata</taxon>
        <taxon>Bifurcata</taxon>
        <taxon>Unidentata</taxon>
        <taxon>Episquamata</taxon>
        <taxon>Laterata</taxon>
        <taxon>Lacertibaenia</taxon>
        <taxon>Lacertidae</taxon>
        <taxon>Podarcis</taxon>
    </lineage>
</organism>
<evidence type="ECO:0000256" key="4">
    <source>
        <dbReference type="ARBA" id="ARBA00026152"/>
    </source>
</evidence>
<dbReference type="InterPro" id="IPR036514">
    <property type="entry name" value="SGNH_hydro_sf"/>
</dbReference>
<sequence>MPAGRAAALPKAPLLAAAAPPQLSGAEGKRCKERPQKRPASPPPTRPTPMALSEAQACGRRLLWSPPRVVLFGDSITEFSFQENGWGASLAHRLARKCDVLNRGLSGYNTRWAKIALPRLISKDSDAKNTVAVTVFFGANDGALKDVNPKQHVPLDEYADNLKSMIQYLKSVDITEDKVILVTPPPLHEAAWGKECIAKGEKLNRLNSTTGEYAKACVKVASDCGTSIIDLWTLMQKNNQDFGCFLSDGLHLSAEGNNFLANQLWSLLEQRTSALPLAFRGIFMIYKSYKTVAAGEKTAGNHGNMPLIKSHLYRRCIYYKEKSACTQRF</sequence>
<comment type="function">
    <text evidence="2">Probable lipase.</text>
</comment>
<dbReference type="InterPro" id="IPR001087">
    <property type="entry name" value="GDSL"/>
</dbReference>
<evidence type="ECO:0000256" key="2">
    <source>
        <dbReference type="ARBA" id="ARBA00024673"/>
    </source>
</evidence>
<evidence type="ECO:0000313" key="7">
    <source>
        <dbReference type="Proteomes" id="UP001178461"/>
    </source>
</evidence>
<dbReference type="PANTHER" id="PTHR14209">
    <property type="entry name" value="ISOAMYL ACETATE-HYDROLYZING ESTERASE 1"/>
    <property type="match status" value="1"/>
</dbReference>
<feature type="region of interest" description="Disordered" evidence="5">
    <location>
        <begin position="1"/>
        <end position="52"/>
    </location>
</feature>
<dbReference type="EMBL" id="OX395128">
    <property type="protein sequence ID" value="CAI5769549.1"/>
    <property type="molecule type" value="Genomic_DNA"/>
</dbReference>
<dbReference type="GO" id="GO:0016788">
    <property type="term" value="F:hydrolase activity, acting on ester bonds"/>
    <property type="evidence" value="ECO:0007669"/>
    <property type="project" value="InterPro"/>
</dbReference>
<dbReference type="AlphaFoldDB" id="A0AA35K281"/>
<feature type="compositionally biased region" description="Basic and acidic residues" evidence="5">
    <location>
        <begin position="27"/>
        <end position="36"/>
    </location>
</feature>
<reference evidence="6" key="1">
    <citation type="submission" date="2022-12" db="EMBL/GenBank/DDBJ databases">
        <authorList>
            <person name="Alioto T."/>
            <person name="Alioto T."/>
            <person name="Gomez Garrido J."/>
        </authorList>
    </citation>
    <scope>NUCLEOTIDE SEQUENCE</scope>
</reference>
<evidence type="ECO:0000256" key="1">
    <source>
        <dbReference type="ARBA" id="ARBA00022801"/>
    </source>
</evidence>
<dbReference type="CDD" id="cd01838">
    <property type="entry name" value="Isoamyl_acetate_hydrolase_like"/>
    <property type="match status" value="1"/>
</dbReference>
<evidence type="ECO:0000256" key="3">
    <source>
        <dbReference type="ARBA" id="ARBA00025755"/>
    </source>
</evidence>
<dbReference type="FunFam" id="3.40.50.1110:FF:000002">
    <property type="entry name" value="isoamyl acetate-hydrolyzing esterase 1 homolog"/>
    <property type="match status" value="1"/>
</dbReference>
<evidence type="ECO:0000313" key="6">
    <source>
        <dbReference type="EMBL" id="CAI5769549.1"/>
    </source>
</evidence>